<dbReference type="Proteomes" id="UP001561046">
    <property type="component" value="Unassembled WGS sequence"/>
</dbReference>
<keyword evidence="1" id="KW-0597">Phosphoprotein</keyword>
<name>A0ABV3ZZK3_9BURK</name>
<evidence type="ECO:0000313" key="5">
    <source>
        <dbReference type="Proteomes" id="UP001561046"/>
    </source>
</evidence>
<feature type="modified residue" description="4-aspartylphosphate" evidence="1">
    <location>
        <position position="53"/>
    </location>
</feature>
<reference evidence="4 5" key="1">
    <citation type="journal article" date="2013" name="Int. J. Syst. Evol. Microbiol.">
        <title>Comamonas guangdongensis sp. nov., isolated from subterranean forest sediment, and emended description of the genus Comamonas.</title>
        <authorList>
            <person name="Zhang J."/>
            <person name="Wang Y."/>
            <person name="Zhou S."/>
            <person name="Wu C."/>
            <person name="He J."/>
            <person name="Li F."/>
        </authorList>
    </citation>
    <scope>NUCLEOTIDE SEQUENCE [LARGE SCALE GENOMIC DNA]</scope>
    <source>
        <strain evidence="4 5">CCTCC AB2011133</strain>
    </source>
</reference>
<gene>
    <name evidence="4" type="ORF">AB6724_19615</name>
</gene>
<dbReference type="SUPFAM" id="SSF109604">
    <property type="entry name" value="HD-domain/PDEase-like"/>
    <property type="match status" value="1"/>
</dbReference>
<dbReference type="PANTHER" id="PTHR45228:SF5">
    <property type="entry name" value="CYCLIC DI-GMP PHOSPHODIESTERASE VC_1348-RELATED"/>
    <property type="match status" value="1"/>
</dbReference>
<dbReference type="SMART" id="SM00448">
    <property type="entry name" value="REC"/>
    <property type="match status" value="1"/>
</dbReference>
<dbReference type="Pfam" id="PF00072">
    <property type="entry name" value="Response_reg"/>
    <property type="match status" value="1"/>
</dbReference>
<dbReference type="InterPro" id="IPR037522">
    <property type="entry name" value="HD_GYP_dom"/>
</dbReference>
<comment type="caution">
    <text evidence="4">The sequence shown here is derived from an EMBL/GenBank/DDBJ whole genome shotgun (WGS) entry which is preliminary data.</text>
</comment>
<protein>
    <submittedName>
        <fullName evidence="4">Two-component system response regulator</fullName>
    </submittedName>
</protein>
<dbReference type="SUPFAM" id="SSF52172">
    <property type="entry name" value="CheY-like"/>
    <property type="match status" value="1"/>
</dbReference>
<dbReference type="PROSITE" id="PS51832">
    <property type="entry name" value="HD_GYP"/>
    <property type="match status" value="1"/>
</dbReference>
<keyword evidence="5" id="KW-1185">Reference proteome</keyword>
<evidence type="ECO:0000256" key="1">
    <source>
        <dbReference type="PROSITE-ProRule" id="PRU00169"/>
    </source>
</evidence>
<evidence type="ECO:0000313" key="4">
    <source>
        <dbReference type="EMBL" id="MEX8195047.1"/>
    </source>
</evidence>
<dbReference type="Gene3D" id="1.10.3210.10">
    <property type="entry name" value="Hypothetical protein af1432"/>
    <property type="match status" value="1"/>
</dbReference>
<dbReference type="InterPro" id="IPR011006">
    <property type="entry name" value="CheY-like_superfamily"/>
</dbReference>
<dbReference type="PROSITE" id="PS50110">
    <property type="entry name" value="RESPONSE_REGULATORY"/>
    <property type="match status" value="1"/>
</dbReference>
<organism evidence="4 5">
    <name type="scientific">Comamonas guangdongensis</name>
    <dbReference type="NCBI Taxonomy" id="510515"/>
    <lineage>
        <taxon>Bacteria</taxon>
        <taxon>Pseudomonadati</taxon>
        <taxon>Pseudomonadota</taxon>
        <taxon>Betaproteobacteria</taxon>
        <taxon>Burkholderiales</taxon>
        <taxon>Comamonadaceae</taxon>
        <taxon>Comamonas</taxon>
    </lineage>
</organism>
<proteinExistence type="predicted"/>
<dbReference type="InterPro" id="IPR001789">
    <property type="entry name" value="Sig_transdc_resp-reg_receiver"/>
</dbReference>
<dbReference type="PANTHER" id="PTHR45228">
    <property type="entry name" value="CYCLIC DI-GMP PHOSPHODIESTERASE TM_0186-RELATED"/>
    <property type="match status" value="1"/>
</dbReference>
<sequence>MSSDPVLIVDDEPLNLDAMRQILEKDFRLIFARSGQEALAAVIKHSPSLILMDIQMPDMDGYATCLALKASARFSHIPVIFVTSLSDTWDEAKGFECGAVDYIIKPVSPLIVQARVKTHLSLVRASQLEQSHRDAIYMLGSAGHFNDNDTGVHIWRMAAFARELAAATGWNSHDCRTLQLAAPMHDTGKIGIPSAILRKPGKLDDTEWDIMKTHTRIGHNILSKSNAPVFKLAAEVALHHHERWDGSGYPDELAGEEIPESARIVAIVDVFDALTMKRPYKEAWPIERVISTMREGAGTHFDQHLLQRFFDILPRILRIKDQWDEQEVRITEANENQPMPWIESSSS</sequence>
<dbReference type="SMART" id="SM00471">
    <property type="entry name" value="HDc"/>
    <property type="match status" value="1"/>
</dbReference>
<dbReference type="Pfam" id="PF13487">
    <property type="entry name" value="HD_5"/>
    <property type="match status" value="1"/>
</dbReference>
<evidence type="ECO:0000259" key="3">
    <source>
        <dbReference type="PROSITE" id="PS51832"/>
    </source>
</evidence>
<dbReference type="RefSeq" id="WP_369340222.1">
    <property type="nucleotide sequence ID" value="NZ_JBFYGN010000031.1"/>
</dbReference>
<dbReference type="CDD" id="cd00077">
    <property type="entry name" value="HDc"/>
    <property type="match status" value="1"/>
</dbReference>
<accession>A0ABV3ZZK3</accession>
<feature type="domain" description="Response regulatory" evidence="2">
    <location>
        <begin position="5"/>
        <end position="120"/>
    </location>
</feature>
<dbReference type="InterPro" id="IPR052020">
    <property type="entry name" value="Cyclic_di-GMP/3'3'-cGAMP_PDE"/>
</dbReference>
<evidence type="ECO:0000259" key="2">
    <source>
        <dbReference type="PROSITE" id="PS50110"/>
    </source>
</evidence>
<dbReference type="Gene3D" id="3.40.50.2300">
    <property type="match status" value="1"/>
</dbReference>
<dbReference type="EMBL" id="JBFYGN010000031">
    <property type="protein sequence ID" value="MEX8195047.1"/>
    <property type="molecule type" value="Genomic_DNA"/>
</dbReference>
<feature type="domain" description="HD-GYP" evidence="3">
    <location>
        <begin position="128"/>
        <end position="325"/>
    </location>
</feature>
<dbReference type="InterPro" id="IPR003607">
    <property type="entry name" value="HD/PDEase_dom"/>
</dbReference>